<proteinExistence type="predicted"/>
<protein>
    <submittedName>
        <fullName evidence="1">Uncharacterized protein</fullName>
    </submittedName>
</protein>
<accession>A0A1J5SVQ6</accession>
<dbReference type="EMBL" id="MLJW01000033">
    <property type="protein sequence ID" value="OIR08152.1"/>
    <property type="molecule type" value="Genomic_DNA"/>
</dbReference>
<reference evidence="1" key="1">
    <citation type="submission" date="2016-10" db="EMBL/GenBank/DDBJ databases">
        <title>Sequence of Gallionella enrichment culture.</title>
        <authorList>
            <person name="Poehlein A."/>
            <person name="Muehling M."/>
            <person name="Daniel R."/>
        </authorList>
    </citation>
    <scope>NUCLEOTIDE SEQUENCE</scope>
</reference>
<dbReference type="AlphaFoldDB" id="A0A1J5SVQ6"/>
<organism evidence="1">
    <name type="scientific">mine drainage metagenome</name>
    <dbReference type="NCBI Taxonomy" id="410659"/>
    <lineage>
        <taxon>unclassified sequences</taxon>
        <taxon>metagenomes</taxon>
        <taxon>ecological metagenomes</taxon>
    </lineage>
</organism>
<evidence type="ECO:0000313" key="1">
    <source>
        <dbReference type="EMBL" id="OIR08152.1"/>
    </source>
</evidence>
<gene>
    <name evidence="1" type="ORF">GALL_96530</name>
</gene>
<comment type="caution">
    <text evidence="1">The sequence shown here is derived from an EMBL/GenBank/DDBJ whole genome shotgun (WGS) entry which is preliminary data.</text>
</comment>
<name>A0A1J5SVQ6_9ZZZZ</name>
<sequence>MYLGVGYGLVRDKVTTSGSDWMVTPVRPEWVSVGTLRQAKLIGGLDLKVTERVDLRLSAEELFLRPLETYPKPRMLALTLGAKVGL</sequence>